<reference evidence="4" key="1">
    <citation type="submission" date="2012-12" db="EMBL/GenBank/DDBJ databases">
        <authorList>
            <person name="Hellsten U."/>
            <person name="Grimwood J."/>
            <person name="Chapman J.A."/>
            <person name="Shapiro H."/>
            <person name="Aerts A."/>
            <person name="Otillar R.P."/>
            <person name="Terry A.Y."/>
            <person name="Boore J.L."/>
            <person name="Simakov O."/>
            <person name="Marletaz F."/>
            <person name="Cho S.-J."/>
            <person name="Edsinger-Gonzales E."/>
            <person name="Havlak P."/>
            <person name="Kuo D.-H."/>
            <person name="Larsson T."/>
            <person name="Lv J."/>
            <person name="Arendt D."/>
            <person name="Savage R."/>
            <person name="Osoegawa K."/>
            <person name="de Jong P."/>
            <person name="Lindberg D.R."/>
            <person name="Seaver E.C."/>
            <person name="Weisblat D.A."/>
            <person name="Putnam N.H."/>
            <person name="Grigoriev I.V."/>
            <person name="Rokhsar D.S."/>
        </authorList>
    </citation>
    <scope>NUCLEOTIDE SEQUENCE</scope>
    <source>
        <strain evidence="4">I ESC-2004</strain>
    </source>
</reference>
<reference evidence="3" key="3">
    <citation type="submission" date="2015-06" db="UniProtKB">
        <authorList>
            <consortium name="EnsemblMetazoa"/>
        </authorList>
    </citation>
    <scope>IDENTIFICATION</scope>
</reference>
<dbReference type="EMBL" id="KB293513">
    <property type="protein sequence ID" value="ELU15861.1"/>
    <property type="molecule type" value="Genomic_DNA"/>
</dbReference>
<organism evidence="2">
    <name type="scientific">Capitella teleta</name>
    <name type="common">Polychaete worm</name>
    <dbReference type="NCBI Taxonomy" id="283909"/>
    <lineage>
        <taxon>Eukaryota</taxon>
        <taxon>Metazoa</taxon>
        <taxon>Spiralia</taxon>
        <taxon>Lophotrochozoa</taxon>
        <taxon>Annelida</taxon>
        <taxon>Polychaeta</taxon>
        <taxon>Sedentaria</taxon>
        <taxon>Scolecida</taxon>
        <taxon>Capitellidae</taxon>
        <taxon>Capitella</taxon>
    </lineage>
</organism>
<dbReference type="Gene3D" id="3.30.40.10">
    <property type="entry name" value="Zinc/RING finger domain, C3HC4 (zinc finger)"/>
    <property type="match status" value="1"/>
</dbReference>
<evidence type="ECO:0000313" key="4">
    <source>
        <dbReference type="Proteomes" id="UP000014760"/>
    </source>
</evidence>
<keyword evidence="4" id="KW-1185">Reference proteome</keyword>
<dbReference type="InterPro" id="IPR013083">
    <property type="entry name" value="Znf_RING/FYVE/PHD"/>
</dbReference>
<gene>
    <name evidence="2" type="ORF">CAPTEDRAFT_205661</name>
</gene>
<dbReference type="AlphaFoldDB" id="R7VHT2"/>
<proteinExistence type="predicted"/>
<reference evidence="2 4" key="2">
    <citation type="journal article" date="2013" name="Nature">
        <title>Insights into bilaterian evolution from three spiralian genomes.</title>
        <authorList>
            <person name="Simakov O."/>
            <person name="Marletaz F."/>
            <person name="Cho S.J."/>
            <person name="Edsinger-Gonzales E."/>
            <person name="Havlak P."/>
            <person name="Hellsten U."/>
            <person name="Kuo D.H."/>
            <person name="Larsson T."/>
            <person name="Lv J."/>
            <person name="Arendt D."/>
            <person name="Savage R."/>
            <person name="Osoegawa K."/>
            <person name="de Jong P."/>
            <person name="Grimwood J."/>
            <person name="Chapman J.A."/>
            <person name="Shapiro H."/>
            <person name="Aerts A."/>
            <person name="Otillar R.P."/>
            <person name="Terry A.Y."/>
            <person name="Boore J.L."/>
            <person name="Grigoriev I.V."/>
            <person name="Lindberg D.R."/>
            <person name="Seaver E.C."/>
            <person name="Weisblat D.A."/>
            <person name="Putnam N.H."/>
            <person name="Rokhsar D.S."/>
        </authorList>
    </citation>
    <scope>NUCLEOTIDE SEQUENCE</scope>
    <source>
        <strain evidence="2 4">I ESC-2004</strain>
    </source>
</reference>
<dbReference type="EMBL" id="AMQN01017784">
    <property type="status" value="NOT_ANNOTATED_CDS"/>
    <property type="molecule type" value="Genomic_DNA"/>
</dbReference>
<sequence length="141" mass="15994">MIQSNALVCEEIGVPEKEGPLAGERKRRHANMASRQDADTTKTEFRDLIKSKICKQCAQKLEQHSQKTKCPICRQEFLSMAAVHSRETAHLIKNYAAHCEQCKGIFKISELRQHMEICKTPEIPTDQQFKAVSETSRSPPA</sequence>
<dbReference type="HOGENOM" id="CLU_1827113_0_0_1"/>
<evidence type="ECO:0000256" key="1">
    <source>
        <dbReference type="SAM" id="MobiDB-lite"/>
    </source>
</evidence>
<dbReference type="Proteomes" id="UP000014760">
    <property type="component" value="Unassembled WGS sequence"/>
</dbReference>
<evidence type="ECO:0000313" key="2">
    <source>
        <dbReference type="EMBL" id="ELU15861.1"/>
    </source>
</evidence>
<evidence type="ECO:0000313" key="3">
    <source>
        <dbReference type="EnsemblMetazoa" id="CapteP205661"/>
    </source>
</evidence>
<name>R7VHT2_CAPTE</name>
<accession>R7VHT2</accession>
<dbReference type="EnsemblMetazoa" id="CapteT205661">
    <property type="protein sequence ID" value="CapteP205661"/>
    <property type="gene ID" value="CapteG205661"/>
</dbReference>
<protein>
    <submittedName>
        <fullName evidence="2 3">Uncharacterized protein</fullName>
    </submittedName>
</protein>
<feature type="region of interest" description="Disordered" evidence="1">
    <location>
        <begin position="19"/>
        <end position="42"/>
    </location>
</feature>